<comment type="similarity">
    <text evidence="9">Belongs to the alpha-carbonic anhydrase family.</text>
</comment>
<keyword evidence="5 9" id="KW-0862">Zinc</keyword>
<evidence type="ECO:0000256" key="1">
    <source>
        <dbReference type="ARBA" id="ARBA00001947"/>
    </source>
</evidence>
<dbReference type="PROSITE" id="PS51144">
    <property type="entry name" value="ALPHA_CA_2"/>
    <property type="match status" value="1"/>
</dbReference>
<organism evidence="11 12">
    <name type="scientific">Sesamum indicum</name>
    <name type="common">Oriental sesame</name>
    <name type="synonym">Sesamum orientale</name>
    <dbReference type="NCBI Taxonomy" id="4182"/>
    <lineage>
        <taxon>Eukaryota</taxon>
        <taxon>Viridiplantae</taxon>
        <taxon>Streptophyta</taxon>
        <taxon>Embryophyta</taxon>
        <taxon>Tracheophyta</taxon>
        <taxon>Spermatophyta</taxon>
        <taxon>Magnoliopsida</taxon>
        <taxon>eudicotyledons</taxon>
        <taxon>Gunneridae</taxon>
        <taxon>Pentapetalae</taxon>
        <taxon>asterids</taxon>
        <taxon>lamiids</taxon>
        <taxon>Lamiales</taxon>
        <taxon>Pedaliaceae</taxon>
        <taxon>Sesamum</taxon>
    </lineage>
</organism>
<dbReference type="Proteomes" id="UP000504604">
    <property type="component" value="Linkage group LG4"/>
</dbReference>
<dbReference type="KEGG" id="sind:105159851"/>
<dbReference type="FunCoup" id="A0A6I9SX21">
    <property type="interactions" value="45"/>
</dbReference>
<dbReference type="PANTHER" id="PTHR18952">
    <property type="entry name" value="CARBONIC ANHYDRASE"/>
    <property type="match status" value="1"/>
</dbReference>
<proteinExistence type="inferred from homology"/>
<dbReference type="InterPro" id="IPR018338">
    <property type="entry name" value="Carbonic_anhydrase_a-class_CS"/>
</dbReference>
<sequence length="274" mass="31239">MGCIPCHSPFIVWLLFCSLFITLNAHENEVENESPFTYDWNSDRGPGNWGNLNRKWKACGFGKLQSPIDLNDDRVSIVHTLGNLKRTYEPAPAVIKNRGHDIMVAWEGDAGGVVINGTEFKLQQCHWHTPSEHTVDGKRFKMEIHMVHKNSRGQISVVGILYKLGRPDPFLAKLLKQVQLLKHVKTVGHEGKYVGFVDPWGIKFGSRKYFRYIGSLTVPPCTEGVLWTILKKVRTVSIEQIRALRDAVHDGFEENARPIQQSDDITVYMYRPKT</sequence>
<keyword evidence="3 9" id="KW-0479">Metal-binding</keyword>
<name>A0A6I9SX21_SESIN</name>
<dbReference type="PROSITE" id="PS00162">
    <property type="entry name" value="ALPHA_CA_1"/>
    <property type="match status" value="1"/>
</dbReference>
<feature type="chain" id="PRO_5027157952" description="Carbonic anhydrase" evidence="9">
    <location>
        <begin position="26"/>
        <end position="274"/>
    </location>
</feature>
<protein>
    <recommendedName>
        <fullName evidence="2 9">Carbonic anhydrase</fullName>
        <ecNumber evidence="2 9">4.2.1.1</ecNumber>
    </recommendedName>
</protein>
<evidence type="ECO:0000256" key="2">
    <source>
        <dbReference type="ARBA" id="ARBA00012925"/>
    </source>
</evidence>
<evidence type="ECO:0000256" key="4">
    <source>
        <dbReference type="ARBA" id="ARBA00022729"/>
    </source>
</evidence>
<dbReference type="FunFam" id="3.10.200.10:FF:000007">
    <property type="entry name" value="Alpha carbonic anhydrase 3"/>
    <property type="match status" value="1"/>
</dbReference>
<dbReference type="AlphaFoldDB" id="A0A6I9SX21"/>
<dbReference type="InterPro" id="IPR001148">
    <property type="entry name" value="CA_dom"/>
</dbReference>
<dbReference type="InterPro" id="IPR041891">
    <property type="entry name" value="Alpha_CA_prokaryot-like"/>
</dbReference>
<keyword evidence="11" id="KW-1185">Reference proteome</keyword>
<evidence type="ECO:0000256" key="6">
    <source>
        <dbReference type="ARBA" id="ARBA00023180"/>
    </source>
</evidence>
<comment type="cofactor">
    <cofactor evidence="1 9">
        <name>Zn(2+)</name>
        <dbReference type="ChEBI" id="CHEBI:29105"/>
    </cofactor>
</comment>
<gene>
    <name evidence="12" type="primary">LOC105159851</name>
</gene>
<dbReference type="SUPFAM" id="SSF51069">
    <property type="entry name" value="Carbonic anhydrase"/>
    <property type="match status" value="1"/>
</dbReference>
<dbReference type="EC" id="4.2.1.1" evidence="2 9"/>
<accession>A0A6I9SX21</accession>
<dbReference type="PANTHER" id="PTHR18952:SF271">
    <property type="entry name" value="ALPHA CARBONIC ANHYDRASE 4-RELATED"/>
    <property type="match status" value="1"/>
</dbReference>
<dbReference type="InParanoid" id="A0A6I9SX21"/>
<keyword evidence="4 9" id="KW-0732">Signal</keyword>
<feature type="signal peptide" evidence="9">
    <location>
        <begin position="1"/>
        <end position="25"/>
    </location>
</feature>
<dbReference type="GO" id="GO:0006730">
    <property type="term" value="P:one-carbon metabolic process"/>
    <property type="evidence" value="ECO:0007669"/>
    <property type="project" value="TreeGrafter"/>
</dbReference>
<dbReference type="GeneID" id="105159851"/>
<keyword evidence="7 9" id="KW-0456">Lyase</keyword>
<evidence type="ECO:0000256" key="5">
    <source>
        <dbReference type="ARBA" id="ARBA00022833"/>
    </source>
</evidence>
<evidence type="ECO:0000256" key="3">
    <source>
        <dbReference type="ARBA" id="ARBA00022723"/>
    </source>
</evidence>
<feature type="domain" description="Alpha-carbonic anhydrase" evidence="10">
    <location>
        <begin position="36"/>
        <end position="271"/>
    </location>
</feature>
<evidence type="ECO:0000259" key="10">
    <source>
        <dbReference type="PROSITE" id="PS51144"/>
    </source>
</evidence>
<evidence type="ECO:0000313" key="12">
    <source>
        <dbReference type="RefSeq" id="XP_011075357.1"/>
    </source>
</evidence>
<dbReference type="RefSeq" id="XP_011075357.1">
    <property type="nucleotide sequence ID" value="XM_011077055.2"/>
</dbReference>
<dbReference type="CDD" id="cd03124">
    <property type="entry name" value="alpha_CA_prokaryotic_like"/>
    <property type="match status" value="1"/>
</dbReference>
<comment type="catalytic activity">
    <reaction evidence="8 9">
        <text>hydrogencarbonate + H(+) = CO2 + H2O</text>
        <dbReference type="Rhea" id="RHEA:10748"/>
        <dbReference type="ChEBI" id="CHEBI:15377"/>
        <dbReference type="ChEBI" id="CHEBI:15378"/>
        <dbReference type="ChEBI" id="CHEBI:16526"/>
        <dbReference type="ChEBI" id="CHEBI:17544"/>
        <dbReference type="EC" id="4.2.1.1"/>
    </reaction>
</comment>
<dbReference type="Gene3D" id="3.10.200.10">
    <property type="entry name" value="Alpha carbonic anhydrase"/>
    <property type="match status" value="1"/>
</dbReference>
<comment type="function">
    <text evidence="9">Reversible hydration of carbon dioxide.</text>
</comment>
<dbReference type="SMART" id="SM01057">
    <property type="entry name" value="Carb_anhydrase"/>
    <property type="match status" value="1"/>
</dbReference>
<dbReference type="GO" id="GO:0004089">
    <property type="term" value="F:carbonate dehydratase activity"/>
    <property type="evidence" value="ECO:0007669"/>
    <property type="project" value="UniProtKB-UniRule"/>
</dbReference>
<evidence type="ECO:0000256" key="9">
    <source>
        <dbReference type="RuleBase" id="RU367011"/>
    </source>
</evidence>
<reference evidence="12" key="1">
    <citation type="submission" date="2025-08" db="UniProtKB">
        <authorList>
            <consortium name="RefSeq"/>
        </authorList>
    </citation>
    <scope>IDENTIFICATION</scope>
</reference>
<dbReference type="Pfam" id="PF00194">
    <property type="entry name" value="Carb_anhydrase"/>
    <property type="match status" value="1"/>
</dbReference>
<dbReference type="InterPro" id="IPR036398">
    <property type="entry name" value="CA_dom_sf"/>
</dbReference>
<evidence type="ECO:0000256" key="7">
    <source>
        <dbReference type="ARBA" id="ARBA00023239"/>
    </source>
</evidence>
<dbReference type="InterPro" id="IPR023561">
    <property type="entry name" value="Carbonic_anhydrase_a-class"/>
</dbReference>
<keyword evidence="6" id="KW-0325">Glycoprotein</keyword>
<dbReference type="GO" id="GO:0008270">
    <property type="term" value="F:zinc ion binding"/>
    <property type="evidence" value="ECO:0007669"/>
    <property type="project" value="UniProtKB-UniRule"/>
</dbReference>
<evidence type="ECO:0000313" key="11">
    <source>
        <dbReference type="Proteomes" id="UP000504604"/>
    </source>
</evidence>
<dbReference type="OrthoDB" id="429145at2759"/>
<evidence type="ECO:0000256" key="8">
    <source>
        <dbReference type="ARBA" id="ARBA00048348"/>
    </source>
</evidence>